<dbReference type="PANTHER" id="PTHR45960">
    <property type="entry name" value="GRB2-ASSOCIATED-BINDING PROTEIN"/>
    <property type="match status" value="1"/>
</dbReference>
<feature type="domain" description="PH" evidence="3">
    <location>
        <begin position="53"/>
        <end position="150"/>
    </location>
</feature>
<evidence type="ECO:0000256" key="2">
    <source>
        <dbReference type="SAM" id="MobiDB-lite"/>
    </source>
</evidence>
<dbReference type="AlphaFoldDB" id="G3GSH6"/>
<comment type="similarity">
    <text evidence="1">Belongs to the GAB family.</text>
</comment>
<dbReference type="Proteomes" id="UP000001075">
    <property type="component" value="Unassembled WGS sequence"/>
</dbReference>
<organism evidence="4 5">
    <name type="scientific">Cricetulus griseus</name>
    <name type="common">Chinese hamster</name>
    <name type="synonym">Cricetulus barabensis griseus</name>
    <dbReference type="NCBI Taxonomy" id="10029"/>
    <lineage>
        <taxon>Eukaryota</taxon>
        <taxon>Metazoa</taxon>
        <taxon>Chordata</taxon>
        <taxon>Craniata</taxon>
        <taxon>Vertebrata</taxon>
        <taxon>Euteleostomi</taxon>
        <taxon>Mammalia</taxon>
        <taxon>Eutheria</taxon>
        <taxon>Euarchontoglires</taxon>
        <taxon>Glires</taxon>
        <taxon>Rodentia</taxon>
        <taxon>Myomorpha</taxon>
        <taxon>Muroidea</taxon>
        <taxon>Cricetidae</taxon>
        <taxon>Cricetinae</taxon>
        <taxon>Cricetulus</taxon>
    </lineage>
</organism>
<dbReference type="InterPro" id="IPR001849">
    <property type="entry name" value="PH_domain"/>
</dbReference>
<dbReference type="Gene3D" id="2.30.29.30">
    <property type="entry name" value="Pleckstrin-homology domain (PH domain)/Phosphotyrosine-binding domain (PTB)"/>
    <property type="match status" value="1"/>
</dbReference>
<reference evidence="5" key="1">
    <citation type="journal article" date="2011" name="Nat. Biotechnol.">
        <title>The genomic sequence of the Chinese hamster ovary (CHO)-K1 cell line.</title>
        <authorList>
            <person name="Xu X."/>
            <person name="Nagarajan H."/>
            <person name="Lewis N.E."/>
            <person name="Pan S."/>
            <person name="Cai Z."/>
            <person name="Liu X."/>
            <person name="Chen W."/>
            <person name="Xie M."/>
            <person name="Wang W."/>
            <person name="Hammond S."/>
            <person name="Andersen M.R."/>
            <person name="Neff N."/>
            <person name="Passarelli B."/>
            <person name="Koh W."/>
            <person name="Fan H.C."/>
            <person name="Wang J."/>
            <person name="Gui Y."/>
            <person name="Lee K.H."/>
            <person name="Betenbaugh M.J."/>
            <person name="Quake S.R."/>
            <person name="Famili I."/>
            <person name="Palsson B.O."/>
            <person name="Wang J."/>
        </authorList>
    </citation>
    <scope>NUCLEOTIDE SEQUENCE [LARGE SCALE GENOMIC DNA]</scope>
    <source>
        <strain evidence="5">CHO K1 cell line</strain>
    </source>
</reference>
<proteinExistence type="inferred from homology"/>
<evidence type="ECO:0000313" key="5">
    <source>
        <dbReference type="Proteomes" id="UP000001075"/>
    </source>
</evidence>
<sequence>MLRKLLKKYEKSFTEESLPLELCTSSQLTQQPVLLSTRACCRLQSACKDVVCWLEKLPPEKKSERYAWKKSWFILRRGQMTGDQDVLEYYKNEHSKKPLWNIKTNELTFYLVAETEADMNSLASDSHTKYSLTGSEADSEDVYTFKAPSNNLSSEFGDLLVDSAIAPPPQHTKTPQWGSSQQRHVPNMRQRNHLLVY</sequence>
<dbReference type="GO" id="GO:0005737">
    <property type="term" value="C:cytoplasm"/>
    <property type="evidence" value="ECO:0007669"/>
    <property type="project" value="TreeGrafter"/>
</dbReference>
<dbReference type="EMBL" id="JH000011">
    <property type="protein sequence ID" value="EGV96562.1"/>
    <property type="molecule type" value="Genomic_DNA"/>
</dbReference>
<dbReference type="InterPro" id="IPR046355">
    <property type="entry name" value="Gab1-4-like"/>
</dbReference>
<dbReference type="GO" id="GO:0005068">
    <property type="term" value="F:transmembrane receptor protein tyrosine kinase adaptor activity"/>
    <property type="evidence" value="ECO:0007669"/>
    <property type="project" value="TreeGrafter"/>
</dbReference>
<evidence type="ECO:0000259" key="3">
    <source>
        <dbReference type="Pfam" id="PF00169"/>
    </source>
</evidence>
<gene>
    <name evidence="4" type="ORF">I79_000590</name>
</gene>
<evidence type="ECO:0000313" key="4">
    <source>
        <dbReference type="EMBL" id="EGV96562.1"/>
    </source>
</evidence>
<dbReference type="SUPFAM" id="SSF50729">
    <property type="entry name" value="PH domain-like"/>
    <property type="match status" value="1"/>
</dbReference>
<feature type="region of interest" description="Disordered" evidence="2">
    <location>
        <begin position="164"/>
        <end position="197"/>
    </location>
</feature>
<dbReference type="InParanoid" id="G3GSH6"/>
<protein>
    <submittedName>
        <fullName evidence="4">GRB2-associated-binding protein 2</fullName>
    </submittedName>
</protein>
<name>G3GSH6_CRIGR</name>
<accession>G3GSH6</accession>
<dbReference type="PANTHER" id="PTHR45960:SF1">
    <property type="entry name" value="GRB2-ASSOCIATED-BINDING PROTEIN 2"/>
    <property type="match status" value="1"/>
</dbReference>
<feature type="compositionally biased region" description="Polar residues" evidence="2">
    <location>
        <begin position="171"/>
        <end position="184"/>
    </location>
</feature>
<dbReference type="InterPro" id="IPR011993">
    <property type="entry name" value="PH-like_dom_sf"/>
</dbReference>
<dbReference type="Pfam" id="PF00169">
    <property type="entry name" value="PH"/>
    <property type="match status" value="1"/>
</dbReference>
<evidence type="ECO:0000256" key="1">
    <source>
        <dbReference type="ARBA" id="ARBA00029462"/>
    </source>
</evidence>